<evidence type="ECO:0000313" key="8">
    <source>
        <dbReference type="EMBL" id="AXA34500.1"/>
    </source>
</evidence>
<dbReference type="InterPro" id="IPR024083">
    <property type="entry name" value="Fumarase/histidase_N"/>
</dbReference>
<dbReference type="Proteomes" id="UP000251120">
    <property type="component" value="Chromosome"/>
</dbReference>
<dbReference type="EC" id="4.3.2.1" evidence="4 6"/>
<dbReference type="GO" id="GO:0042450">
    <property type="term" value="P:L-arginine biosynthetic process via ornithine"/>
    <property type="evidence" value="ECO:0007669"/>
    <property type="project" value="UniProtKB-UniRule"/>
</dbReference>
<evidence type="ECO:0000256" key="2">
    <source>
        <dbReference type="ARBA" id="ARBA00004941"/>
    </source>
</evidence>
<sequence>MNKKLWQMSSDQLLSIVEKYTVGQDYLYDQRLLKYDLQASLAHAKMLSKTGIIDDNELTELEQGLNEIQNLSENGKFNITQDQEDGHTAIEQYLSAHYGEIGKKIHTGRSRNDQSLVMLRLFMKEKLKSIGTLIKDNIRTLRKKAEIHFDTLMPGYTHMQKAMPTSVGTWLNSFADSLEDTLILIDATNKIIDQNPLGSASGFGIRNFKNDRAYTTEILEFAKTQENPIYCAFSRGYFEKLVLQTLSNPMSIYSRFANDMMIFTMSEFKYFSLDNFYTTGSSIMPQKRNYDLFEIMRGNAKLYHGFMQQINSIIDGVGSGYNRDYQLTKVPFCEALELIEDTAILISSIVENLNIDEEKLTQAMSSDLYATEAVYDLVGKGASFRDAYVSIKQKLNQ</sequence>
<dbReference type="InterPro" id="IPR022761">
    <property type="entry name" value="Fumarate_lyase_N"/>
</dbReference>
<keyword evidence="11" id="KW-1185">Reference proteome</keyword>
<dbReference type="PANTHER" id="PTHR43814">
    <property type="entry name" value="ARGININOSUCCINATE LYASE"/>
    <property type="match status" value="1"/>
</dbReference>
<evidence type="ECO:0000259" key="7">
    <source>
        <dbReference type="Pfam" id="PF00206"/>
    </source>
</evidence>
<dbReference type="SUPFAM" id="SSF48557">
    <property type="entry name" value="L-aspartase-like"/>
    <property type="match status" value="1"/>
</dbReference>
<dbReference type="OrthoDB" id="9769623at2"/>
<dbReference type="UniPathway" id="UPA00068">
    <property type="reaction ID" value="UER00114"/>
</dbReference>
<evidence type="ECO:0000313" key="9">
    <source>
        <dbReference type="EMBL" id="QIW12747.1"/>
    </source>
</evidence>
<gene>
    <name evidence="8" type="primary">argH</name>
    <name evidence="8" type="ORF">CDH04_08875</name>
    <name evidence="9" type="ORF">FZC43_08880</name>
</gene>
<dbReference type="Proteomes" id="UP000681131">
    <property type="component" value="Chromosome"/>
</dbReference>
<dbReference type="EMBL" id="CP021781">
    <property type="protein sequence ID" value="AXA34500.1"/>
    <property type="molecule type" value="Genomic_DNA"/>
</dbReference>
<dbReference type="PRINTS" id="PR00149">
    <property type="entry name" value="FUMRATELYASE"/>
</dbReference>
<name>A0A2Z4Y0B2_9GAMM</name>
<keyword evidence="8" id="KW-0456">Lyase</keyword>
<reference evidence="8 10" key="1">
    <citation type="submission" date="2017-06" db="EMBL/GenBank/DDBJ databases">
        <title>Complete genome of Francisella adeliensis.</title>
        <authorList>
            <person name="Vallesi A."/>
            <person name="Sjodin A."/>
        </authorList>
    </citation>
    <scope>NUCLEOTIDE SEQUENCE [LARGE SCALE GENOMIC DNA]</scope>
    <source>
        <strain evidence="8 10">FDC440</strain>
    </source>
</reference>
<proteinExistence type="inferred from homology"/>
<dbReference type="InterPro" id="IPR000362">
    <property type="entry name" value="Fumarate_lyase_fam"/>
</dbReference>
<feature type="domain" description="Fumarate lyase N-terminal" evidence="7">
    <location>
        <begin position="25"/>
        <end position="300"/>
    </location>
</feature>
<dbReference type="GO" id="GO:0005829">
    <property type="term" value="C:cytosol"/>
    <property type="evidence" value="ECO:0007669"/>
    <property type="project" value="TreeGrafter"/>
</dbReference>
<dbReference type="AlphaFoldDB" id="A0A2Z4Y0B2"/>
<evidence type="ECO:0000256" key="6">
    <source>
        <dbReference type="NCBIfam" id="TIGR00838"/>
    </source>
</evidence>
<dbReference type="Pfam" id="PF00206">
    <property type="entry name" value="Lyase_1"/>
    <property type="match status" value="1"/>
</dbReference>
<dbReference type="Gene3D" id="1.10.275.10">
    <property type="entry name" value="Fumarase/aspartase (N-terminal domain)"/>
    <property type="match status" value="1"/>
</dbReference>
<dbReference type="PRINTS" id="PR00145">
    <property type="entry name" value="ARGSUCLYASE"/>
</dbReference>
<dbReference type="InterPro" id="IPR020557">
    <property type="entry name" value="Fumarate_lyase_CS"/>
</dbReference>
<organism evidence="8 10">
    <name type="scientific">Francisella adeliensis</name>
    <dbReference type="NCBI Taxonomy" id="2007306"/>
    <lineage>
        <taxon>Bacteria</taxon>
        <taxon>Pseudomonadati</taxon>
        <taxon>Pseudomonadota</taxon>
        <taxon>Gammaproteobacteria</taxon>
        <taxon>Thiotrichales</taxon>
        <taxon>Francisellaceae</taxon>
        <taxon>Francisella</taxon>
    </lineage>
</organism>
<dbReference type="Gene3D" id="1.10.40.30">
    <property type="entry name" value="Fumarase/aspartase (C-terminal domain)"/>
    <property type="match status" value="1"/>
</dbReference>
<comment type="catalytic activity">
    <reaction evidence="1">
        <text>2-(N(omega)-L-arginino)succinate = fumarate + L-arginine</text>
        <dbReference type="Rhea" id="RHEA:24020"/>
        <dbReference type="ChEBI" id="CHEBI:29806"/>
        <dbReference type="ChEBI" id="CHEBI:32682"/>
        <dbReference type="ChEBI" id="CHEBI:57472"/>
        <dbReference type="EC" id="4.3.2.1"/>
    </reaction>
</comment>
<evidence type="ECO:0000256" key="3">
    <source>
        <dbReference type="ARBA" id="ARBA00005552"/>
    </source>
</evidence>
<comment type="similarity">
    <text evidence="3">In the N-terminal section; belongs to the lyase 1 family. Argininosuccinate lyase subfamily.</text>
</comment>
<dbReference type="EMBL" id="CP043424">
    <property type="protein sequence ID" value="QIW12747.1"/>
    <property type="molecule type" value="Genomic_DNA"/>
</dbReference>
<dbReference type="GO" id="GO:0004056">
    <property type="term" value="F:argininosuccinate lyase activity"/>
    <property type="evidence" value="ECO:0007669"/>
    <property type="project" value="UniProtKB-UniRule"/>
</dbReference>
<dbReference type="InterPro" id="IPR008948">
    <property type="entry name" value="L-Aspartase-like"/>
</dbReference>
<dbReference type="PANTHER" id="PTHR43814:SF1">
    <property type="entry name" value="ARGININOSUCCINATE LYASE"/>
    <property type="match status" value="1"/>
</dbReference>
<reference evidence="9 11" key="2">
    <citation type="submission" date="2019-08" db="EMBL/GenBank/DDBJ databases">
        <title>Complete genome sequences of Francisella adeliensis (FSC1325 and FSC1326).</title>
        <authorList>
            <person name="Ohrman C."/>
            <person name="Uneklint I."/>
            <person name="Vallesi A."/>
            <person name="Karlsson L."/>
            <person name="Sjodin A."/>
        </authorList>
    </citation>
    <scope>NUCLEOTIDE SEQUENCE [LARGE SCALE GENOMIC DNA]</scope>
    <source>
        <strain evidence="9 11">FSC1325</strain>
    </source>
</reference>
<keyword evidence="5" id="KW-0028">Amino-acid biosynthesis</keyword>
<dbReference type="InterPro" id="IPR009049">
    <property type="entry name" value="Argininosuccinate_lyase"/>
</dbReference>
<evidence type="ECO:0000256" key="1">
    <source>
        <dbReference type="ARBA" id="ARBA00000985"/>
    </source>
</evidence>
<comment type="pathway">
    <text evidence="2">Amino-acid biosynthesis; L-arginine biosynthesis; L-arginine from L-ornithine and carbamoyl phosphate: step 3/3.</text>
</comment>
<dbReference type="NCBIfam" id="TIGR00838">
    <property type="entry name" value="argH"/>
    <property type="match status" value="1"/>
</dbReference>
<evidence type="ECO:0000313" key="10">
    <source>
        <dbReference type="Proteomes" id="UP000251120"/>
    </source>
</evidence>
<dbReference type="Gene3D" id="1.20.200.10">
    <property type="entry name" value="Fumarase/aspartase (Central domain)"/>
    <property type="match status" value="1"/>
</dbReference>
<protein>
    <recommendedName>
        <fullName evidence="4 6">Argininosuccinate lyase</fullName>
        <ecNumber evidence="4 6">4.3.2.1</ecNumber>
    </recommendedName>
</protein>
<dbReference type="PROSITE" id="PS00163">
    <property type="entry name" value="FUMARATE_LYASES"/>
    <property type="match status" value="1"/>
</dbReference>
<dbReference type="KEGG" id="fad:CDH04_08875"/>
<accession>A0A2Z4Y0B2</accession>
<evidence type="ECO:0000256" key="5">
    <source>
        <dbReference type="ARBA" id="ARBA00022571"/>
    </source>
</evidence>
<evidence type="ECO:0000256" key="4">
    <source>
        <dbReference type="ARBA" id="ARBA00012338"/>
    </source>
</evidence>
<evidence type="ECO:0000313" key="11">
    <source>
        <dbReference type="Proteomes" id="UP000681131"/>
    </source>
</evidence>
<dbReference type="RefSeq" id="WP_112870677.1">
    <property type="nucleotide sequence ID" value="NZ_CP021781.1"/>
</dbReference>
<keyword evidence="5" id="KW-0055">Arginine biosynthesis</keyword>